<reference evidence="5 6" key="1">
    <citation type="submission" date="2017-02" db="EMBL/GenBank/DDBJ databases">
        <authorList>
            <person name="Peterson S.W."/>
        </authorList>
    </citation>
    <scope>NUCLEOTIDE SEQUENCE [LARGE SCALE GENOMIC DNA]</scope>
    <source>
        <strain evidence="5 6">ATCC 700028</strain>
    </source>
</reference>
<keyword evidence="6" id="KW-1185">Reference proteome</keyword>
<sequence length="326" mass="35950">MDFTLIIKHFQDINGVMIRNLTDTSIHMIYYMIMIDITLTFLFVEEEGMNIFIKLIKKILLYGFFIYIIKNFPEIVDKILHGFIQLGNLATSTAGGIPSKELLVSPGEMFMDLLGTITSLLALSSPVVALDAIPAVSIESIPTAVLIFVFLLAIGALFIGIEITIIFIKFFIVTGVAIILMPFGAFQKTQDIAIKGLHALFAQGTEIMFVTIILNFYRKYKLEVFFLPEPSENIQLLGLIENFGIMLLFCLMVTKIPTFVSTLLSGSISSLGLTNSRTTQNLARYAGAAAKTVNFGNTMSSYAQNTGGVNNAKGIEHSTHNNIGYK</sequence>
<proteinExistence type="predicted"/>
<feature type="transmembrane region" description="Helical" evidence="4">
    <location>
        <begin position="236"/>
        <end position="254"/>
    </location>
</feature>
<gene>
    <name evidence="5" type="ORF">SAMN02745174_02422</name>
</gene>
<dbReference type="OrthoDB" id="90127at2"/>
<dbReference type="Proteomes" id="UP000191153">
    <property type="component" value="Unassembled WGS sequence"/>
</dbReference>
<name>A0A1T4QRI8_9FUSO</name>
<evidence type="ECO:0000256" key="2">
    <source>
        <dbReference type="ARBA" id="ARBA00022989"/>
    </source>
</evidence>
<evidence type="ECO:0000256" key="3">
    <source>
        <dbReference type="ARBA" id="ARBA00023136"/>
    </source>
</evidence>
<dbReference type="AlphaFoldDB" id="A0A1T4QRI8"/>
<keyword evidence="2 4" id="KW-1133">Transmembrane helix</keyword>
<evidence type="ECO:0000256" key="4">
    <source>
        <dbReference type="SAM" id="Phobius"/>
    </source>
</evidence>
<dbReference type="Pfam" id="PF04610">
    <property type="entry name" value="TrbL"/>
    <property type="match status" value="1"/>
</dbReference>
<evidence type="ECO:0000256" key="1">
    <source>
        <dbReference type="ARBA" id="ARBA00022692"/>
    </source>
</evidence>
<feature type="transmembrane region" description="Helical" evidence="4">
    <location>
        <begin position="51"/>
        <end position="69"/>
    </location>
</feature>
<feature type="transmembrane region" description="Helical" evidence="4">
    <location>
        <begin position="141"/>
        <end position="159"/>
    </location>
</feature>
<evidence type="ECO:0000313" key="5">
    <source>
        <dbReference type="EMBL" id="SKA06315.1"/>
    </source>
</evidence>
<feature type="transmembrane region" description="Helical" evidence="4">
    <location>
        <begin position="197"/>
        <end position="216"/>
    </location>
</feature>
<protein>
    <submittedName>
        <fullName evidence="5">Type IV secretion system protein TrbL</fullName>
    </submittedName>
</protein>
<feature type="transmembrane region" description="Helical" evidence="4">
    <location>
        <begin position="109"/>
        <end position="129"/>
    </location>
</feature>
<feature type="transmembrane region" description="Helical" evidence="4">
    <location>
        <begin position="165"/>
        <end position="185"/>
    </location>
</feature>
<dbReference type="EMBL" id="FUWX01000029">
    <property type="protein sequence ID" value="SKA06315.1"/>
    <property type="molecule type" value="Genomic_DNA"/>
</dbReference>
<feature type="transmembrane region" description="Helical" evidence="4">
    <location>
        <begin position="26"/>
        <end position="44"/>
    </location>
</feature>
<keyword evidence="1 4" id="KW-0812">Transmembrane</keyword>
<keyword evidence="3 4" id="KW-0472">Membrane</keyword>
<organism evidence="5 6">
    <name type="scientific">Cetobacterium ceti</name>
    <dbReference type="NCBI Taxonomy" id="180163"/>
    <lineage>
        <taxon>Bacteria</taxon>
        <taxon>Fusobacteriati</taxon>
        <taxon>Fusobacteriota</taxon>
        <taxon>Fusobacteriia</taxon>
        <taxon>Fusobacteriales</taxon>
        <taxon>Fusobacteriaceae</taxon>
        <taxon>Cetobacterium</taxon>
    </lineage>
</organism>
<evidence type="ECO:0000313" key="6">
    <source>
        <dbReference type="Proteomes" id="UP000191153"/>
    </source>
</evidence>
<dbReference type="GO" id="GO:0030255">
    <property type="term" value="P:protein secretion by the type IV secretion system"/>
    <property type="evidence" value="ECO:0007669"/>
    <property type="project" value="InterPro"/>
</dbReference>
<dbReference type="InterPro" id="IPR007688">
    <property type="entry name" value="Conjugal_tfr_TrbL/VirB6"/>
</dbReference>
<accession>A0A1T4QRI8</accession>
<dbReference type="RefSeq" id="WP_078694846.1">
    <property type="nucleotide sequence ID" value="NZ_FUWX01000029.1"/>
</dbReference>
<dbReference type="STRING" id="180163.SAMN02745174_02422"/>